<keyword evidence="2" id="KW-0677">Repeat</keyword>
<feature type="compositionally biased region" description="Pro residues" evidence="4">
    <location>
        <begin position="573"/>
        <end position="583"/>
    </location>
</feature>
<accession>A0A5J4YUN6</accession>
<comment type="caution">
    <text evidence="5">The sequence shown here is derived from an EMBL/GenBank/DDBJ whole genome shotgun (WGS) entry which is preliminary data.</text>
</comment>
<evidence type="ECO:0000256" key="3">
    <source>
        <dbReference type="PROSITE-ProRule" id="PRU00221"/>
    </source>
</evidence>
<dbReference type="Gene3D" id="2.130.10.10">
    <property type="entry name" value="YVTN repeat-like/Quinoprotein amine dehydrogenase"/>
    <property type="match status" value="1"/>
</dbReference>
<keyword evidence="1 3" id="KW-0853">WD repeat</keyword>
<dbReference type="SMART" id="SM00320">
    <property type="entry name" value="WD40"/>
    <property type="match status" value="3"/>
</dbReference>
<protein>
    <submittedName>
        <fullName evidence="5">Uncharacterized protein</fullName>
    </submittedName>
</protein>
<dbReference type="InterPro" id="IPR050349">
    <property type="entry name" value="WD_LIS1/nudF_dynein_reg"/>
</dbReference>
<feature type="repeat" description="WD" evidence="3">
    <location>
        <begin position="499"/>
        <end position="521"/>
    </location>
</feature>
<keyword evidence="6" id="KW-1185">Reference proteome</keyword>
<dbReference type="PANTHER" id="PTHR44129">
    <property type="entry name" value="WD REPEAT-CONTAINING PROTEIN POP1"/>
    <property type="match status" value="1"/>
</dbReference>
<dbReference type="InterPro" id="IPR015943">
    <property type="entry name" value="WD40/YVTN_repeat-like_dom_sf"/>
</dbReference>
<dbReference type="EMBL" id="VRMN01000004">
    <property type="protein sequence ID" value="KAA8494965.1"/>
    <property type="molecule type" value="Genomic_DNA"/>
</dbReference>
<dbReference type="PROSITE" id="PS50082">
    <property type="entry name" value="WD_REPEATS_2"/>
    <property type="match status" value="1"/>
</dbReference>
<dbReference type="Pfam" id="PF00400">
    <property type="entry name" value="WD40"/>
    <property type="match status" value="2"/>
</dbReference>
<evidence type="ECO:0000256" key="2">
    <source>
        <dbReference type="ARBA" id="ARBA00022737"/>
    </source>
</evidence>
<reference evidence="6" key="1">
    <citation type="journal article" date="2019" name="Nat. Commun.">
        <title>Expansion of phycobilisome linker gene families in mesophilic red algae.</title>
        <authorList>
            <person name="Lee J."/>
            <person name="Kim D."/>
            <person name="Bhattacharya D."/>
            <person name="Yoon H.S."/>
        </authorList>
    </citation>
    <scope>NUCLEOTIDE SEQUENCE [LARGE SCALE GENOMIC DNA]</scope>
    <source>
        <strain evidence="6">CCMP 1328</strain>
    </source>
</reference>
<proteinExistence type="predicted"/>
<gene>
    <name evidence="5" type="ORF">FVE85_3206</name>
</gene>
<dbReference type="SUPFAM" id="SSF50978">
    <property type="entry name" value="WD40 repeat-like"/>
    <property type="match status" value="1"/>
</dbReference>
<organism evidence="5 6">
    <name type="scientific">Porphyridium purpureum</name>
    <name type="common">Red alga</name>
    <name type="synonym">Porphyridium cruentum</name>
    <dbReference type="NCBI Taxonomy" id="35688"/>
    <lineage>
        <taxon>Eukaryota</taxon>
        <taxon>Rhodophyta</taxon>
        <taxon>Bangiophyceae</taxon>
        <taxon>Porphyridiales</taxon>
        <taxon>Porphyridiaceae</taxon>
        <taxon>Porphyridium</taxon>
    </lineage>
</organism>
<evidence type="ECO:0000313" key="5">
    <source>
        <dbReference type="EMBL" id="KAA8494965.1"/>
    </source>
</evidence>
<dbReference type="Proteomes" id="UP000324585">
    <property type="component" value="Unassembled WGS sequence"/>
</dbReference>
<dbReference type="InterPro" id="IPR001680">
    <property type="entry name" value="WD40_rpt"/>
</dbReference>
<dbReference type="InterPro" id="IPR036322">
    <property type="entry name" value="WD40_repeat_dom_sf"/>
</dbReference>
<name>A0A5J4YUN6_PORPP</name>
<evidence type="ECO:0000256" key="4">
    <source>
        <dbReference type="SAM" id="MobiDB-lite"/>
    </source>
</evidence>
<dbReference type="AlphaFoldDB" id="A0A5J4YUN6"/>
<sequence>MAENFSAQHVAQYLSFLELSIGGRGAIRLESKWRRARLSMATALSSLCVRSIADPGSHVARAGDVDGGKPQRAFRCVALAADPSGMAVACVTRDAVLLVDPWEEHAPARGETMVAFHHFGSSSDRGQSSFDGGSISQSLMPALPKQASVYRMTTSPLGSPRLGHNSSSGYDFMDPDQVEEARKQSDPDFGYRTNEVADPFAASTYNSEYAWDSSGGGSTKDVPAQYMASIPLPQDFCAAPRAAAFTNADGGTEPCLLVGGQDGSVALVHSSSKQKRCETIMISSEQERGASVSVPGKWSYSPRIRALATGVLENCVAVVAENCNVHVFDMEHMKWEVHANLPMRLEANLVSGMVSKEPILALDWSLQTPAAFAVGDAGGDLQVLDKRIAFRPVDTKSSGPLVRECAHGMHVPIRAVKWLYSPSASAPLLASAADDGAICIWDCRRGLDQPLFTLQAHVGPVQCLASGAFKNVHNVEEGLPSQSIPGRAHEPWDSPACVLASGGSDGIVRVWNLSAAGISKTTLSVAAGSPLHRRGSDSENILAGVSDYIAPVSAPSEASPGPVVDTGSVLAAPVPPPPPPPTPGTSSRGLDKSRSSKMNVRSLPAAPATVRASVSAREADSVDSLQIHVNKIWNVETYMRVVEGVRASSHAARFEAQFGRGPRSANPFARKKIPPLPSPDAAVGVALFNGLIISVNAEGIFSRAMLM</sequence>
<evidence type="ECO:0000256" key="1">
    <source>
        <dbReference type="ARBA" id="ARBA00022574"/>
    </source>
</evidence>
<evidence type="ECO:0000313" key="6">
    <source>
        <dbReference type="Proteomes" id="UP000324585"/>
    </source>
</evidence>
<feature type="region of interest" description="Disordered" evidence="4">
    <location>
        <begin position="554"/>
        <end position="609"/>
    </location>
</feature>